<keyword evidence="17" id="KW-1185">Reference proteome</keyword>
<evidence type="ECO:0000256" key="6">
    <source>
        <dbReference type="ARBA" id="ARBA00022475"/>
    </source>
</evidence>
<dbReference type="FunCoup" id="A0A420XN48">
    <property type="interactions" value="26"/>
</dbReference>
<evidence type="ECO:0000313" key="16">
    <source>
        <dbReference type="EMBL" id="RKS72692.1"/>
    </source>
</evidence>
<evidence type="ECO:0000256" key="13">
    <source>
        <dbReference type="SAM" id="Phobius"/>
    </source>
</evidence>
<feature type="domain" description="FtsX extracellular" evidence="15">
    <location>
        <begin position="56"/>
        <end position="161"/>
    </location>
</feature>
<dbReference type="InterPro" id="IPR040690">
    <property type="entry name" value="FtsX_ECD"/>
</dbReference>
<proteinExistence type="inferred from homology"/>
<evidence type="ECO:0000256" key="9">
    <source>
        <dbReference type="ARBA" id="ARBA00022989"/>
    </source>
</evidence>
<keyword evidence="10 12" id="KW-0472">Membrane</keyword>
<dbReference type="Proteomes" id="UP000281955">
    <property type="component" value="Unassembled WGS sequence"/>
</dbReference>
<dbReference type="InterPro" id="IPR047929">
    <property type="entry name" value="FtsX_actino"/>
</dbReference>
<evidence type="ECO:0000256" key="12">
    <source>
        <dbReference type="PIRNR" id="PIRNR003097"/>
    </source>
</evidence>
<dbReference type="RefSeq" id="WP_121194200.1">
    <property type="nucleotide sequence ID" value="NZ_RBWV01000013.1"/>
</dbReference>
<dbReference type="Gene3D" id="3.30.70.3040">
    <property type="match status" value="1"/>
</dbReference>
<evidence type="ECO:0000256" key="8">
    <source>
        <dbReference type="ARBA" id="ARBA00022692"/>
    </source>
</evidence>
<dbReference type="Pfam" id="PF02687">
    <property type="entry name" value="FtsX"/>
    <property type="match status" value="1"/>
</dbReference>
<evidence type="ECO:0000313" key="17">
    <source>
        <dbReference type="Proteomes" id="UP000281955"/>
    </source>
</evidence>
<comment type="similarity">
    <text evidence="3 12">Belongs to the ABC-4 integral membrane protein family. FtsX subfamily.</text>
</comment>
<dbReference type="GO" id="GO:0051301">
    <property type="term" value="P:cell division"/>
    <property type="evidence" value="ECO:0007669"/>
    <property type="project" value="UniProtKB-KW"/>
</dbReference>
<dbReference type="InterPro" id="IPR003838">
    <property type="entry name" value="ABC3_permease_C"/>
</dbReference>
<dbReference type="AlphaFoldDB" id="A0A420XN48"/>
<comment type="function">
    <text evidence="1">Part of the ABC transporter FtsEX involved in cellular division.</text>
</comment>
<accession>A0A420XN48</accession>
<evidence type="ECO:0000256" key="10">
    <source>
        <dbReference type="ARBA" id="ARBA00023136"/>
    </source>
</evidence>
<gene>
    <name evidence="16" type="ORF">CLV35_2941</name>
</gene>
<keyword evidence="8 13" id="KW-0812">Transmembrane</keyword>
<evidence type="ECO:0000259" key="15">
    <source>
        <dbReference type="Pfam" id="PF18075"/>
    </source>
</evidence>
<dbReference type="InParanoid" id="A0A420XN48"/>
<dbReference type="InterPro" id="IPR004513">
    <property type="entry name" value="FtsX"/>
</dbReference>
<dbReference type="NCBIfam" id="NF038346">
    <property type="entry name" value="FtsX_actino"/>
    <property type="match status" value="1"/>
</dbReference>
<keyword evidence="7 12" id="KW-0132">Cell division</keyword>
<evidence type="ECO:0000256" key="11">
    <source>
        <dbReference type="ARBA" id="ARBA00023306"/>
    </source>
</evidence>
<evidence type="ECO:0000256" key="2">
    <source>
        <dbReference type="ARBA" id="ARBA00004651"/>
    </source>
</evidence>
<dbReference type="PIRSF" id="PIRSF003097">
    <property type="entry name" value="FtsX"/>
    <property type="match status" value="1"/>
</dbReference>
<protein>
    <recommendedName>
        <fullName evidence="5 12">Cell division protein FtsX</fullName>
    </recommendedName>
</protein>
<reference evidence="16 17" key="1">
    <citation type="submission" date="2018-10" db="EMBL/GenBank/DDBJ databases">
        <title>Genomic Encyclopedia of Archaeal and Bacterial Type Strains, Phase II (KMG-II): from individual species to whole genera.</title>
        <authorList>
            <person name="Goeker M."/>
        </authorList>
    </citation>
    <scope>NUCLEOTIDE SEQUENCE [LARGE SCALE GENOMIC DNA]</scope>
    <source>
        <strain evidence="16 17">RP-AC37</strain>
    </source>
</reference>
<dbReference type="PANTHER" id="PTHR47755">
    <property type="entry name" value="CELL DIVISION PROTEIN FTSX"/>
    <property type="match status" value="1"/>
</dbReference>
<name>A0A420XN48_9ACTN</name>
<dbReference type="OrthoDB" id="9812531at2"/>
<comment type="subunit">
    <text evidence="4">Forms a membrane-associated complex with FtsE.</text>
</comment>
<sequence>MRLRVIASDVLIGLRRNLTMTISVVITTWIALGFFAAGLLFSQQVHTMKGYWYDKIEVSVYLCTKDDADTTAAGCASGEVTEAQREGIRSELQAMPEVQTVYYESRDQAYKRFKEIYKDQSISQDVDPSALPESFRVKLKNPEQFDVIASRFENQPGVSTVEDSRQVLEKFFTILSRLQLAAFLVAGLTVLSAALLIANTIRVAAYGRRRETGIMRLVGASNFYIQLPFLLEGALAGLLGAGLTVASMAAFEKFIILDQAAEKIPAVPFINWGDVWATAPWVVALGVGLASFAALLTLRRHLRV</sequence>
<evidence type="ECO:0000256" key="3">
    <source>
        <dbReference type="ARBA" id="ARBA00007379"/>
    </source>
</evidence>
<keyword evidence="11 12" id="KW-0131">Cell cycle</keyword>
<keyword evidence="6 12" id="KW-1003">Cell membrane</keyword>
<comment type="subcellular location">
    <subcellularLocation>
        <location evidence="2">Cell membrane</location>
        <topology evidence="2">Multi-pass membrane protein</topology>
    </subcellularLocation>
</comment>
<dbReference type="PANTHER" id="PTHR47755:SF1">
    <property type="entry name" value="CELL DIVISION PROTEIN FTSX"/>
    <property type="match status" value="1"/>
</dbReference>
<evidence type="ECO:0000256" key="7">
    <source>
        <dbReference type="ARBA" id="ARBA00022618"/>
    </source>
</evidence>
<feature type="transmembrane region" description="Helical" evidence="13">
    <location>
        <begin position="180"/>
        <end position="201"/>
    </location>
</feature>
<evidence type="ECO:0000256" key="4">
    <source>
        <dbReference type="ARBA" id="ARBA00011160"/>
    </source>
</evidence>
<dbReference type="Pfam" id="PF18075">
    <property type="entry name" value="FtsX_ECD"/>
    <property type="match status" value="1"/>
</dbReference>
<comment type="caution">
    <text evidence="16">The sequence shown here is derived from an EMBL/GenBank/DDBJ whole genome shotgun (WGS) entry which is preliminary data.</text>
</comment>
<evidence type="ECO:0000259" key="14">
    <source>
        <dbReference type="Pfam" id="PF02687"/>
    </source>
</evidence>
<feature type="domain" description="ABC3 transporter permease C-terminal" evidence="14">
    <location>
        <begin position="184"/>
        <end position="300"/>
    </location>
</feature>
<organism evidence="16 17">
    <name type="scientific">Motilibacter peucedani</name>
    <dbReference type="NCBI Taxonomy" id="598650"/>
    <lineage>
        <taxon>Bacteria</taxon>
        <taxon>Bacillati</taxon>
        <taxon>Actinomycetota</taxon>
        <taxon>Actinomycetes</taxon>
        <taxon>Motilibacterales</taxon>
        <taxon>Motilibacteraceae</taxon>
        <taxon>Motilibacter</taxon>
    </lineage>
</organism>
<feature type="transmembrane region" description="Helical" evidence="13">
    <location>
        <begin position="276"/>
        <end position="298"/>
    </location>
</feature>
<evidence type="ECO:0000256" key="1">
    <source>
        <dbReference type="ARBA" id="ARBA00003552"/>
    </source>
</evidence>
<evidence type="ECO:0000256" key="5">
    <source>
        <dbReference type="ARBA" id="ARBA00021907"/>
    </source>
</evidence>
<dbReference type="EMBL" id="RBWV01000013">
    <property type="protein sequence ID" value="RKS72692.1"/>
    <property type="molecule type" value="Genomic_DNA"/>
</dbReference>
<dbReference type="GO" id="GO:0005886">
    <property type="term" value="C:plasma membrane"/>
    <property type="evidence" value="ECO:0007669"/>
    <property type="project" value="UniProtKB-SubCell"/>
</dbReference>
<feature type="transmembrane region" description="Helical" evidence="13">
    <location>
        <begin position="20"/>
        <end position="41"/>
    </location>
</feature>
<keyword evidence="9 13" id="KW-1133">Transmembrane helix</keyword>